<gene>
    <name evidence="2" type="ORF">FOIG_09394</name>
</gene>
<dbReference type="RefSeq" id="XP_031060737.1">
    <property type="nucleotide sequence ID" value="XM_031209650.1"/>
</dbReference>
<sequence length="106" mass="11930">MEPPNTHVHPLLKGPSDKEHKRKGGILDSFRGQNGQPPKTSFQCRPRYRGEANATGPQPGAQGHRGCWRMAKGLATRRQLAAHLACWSVKQDAIGVFIRERWCFRT</sequence>
<feature type="compositionally biased region" description="Polar residues" evidence="1">
    <location>
        <begin position="31"/>
        <end position="43"/>
    </location>
</feature>
<reference evidence="2" key="1">
    <citation type="submission" date="2011-11" db="EMBL/GenBank/DDBJ databases">
        <title>The Genome Sequence of Fusarium oxysporum II5.</title>
        <authorList>
            <consortium name="The Broad Institute Genome Sequencing Platform"/>
            <person name="Ma L.-J."/>
            <person name="Gale L.R."/>
            <person name="Schwartz D.C."/>
            <person name="Zhou S."/>
            <person name="Corby-Kistler H."/>
            <person name="Young S.K."/>
            <person name="Zeng Q."/>
            <person name="Gargeya S."/>
            <person name="Fitzgerald M."/>
            <person name="Haas B."/>
            <person name="Abouelleil A."/>
            <person name="Alvarado L."/>
            <person name="Arachchi H.M."/>
            <person name="Berlin A."/>
            <person name="Brown A."/>
            <person name="Chapman S.B."/>
            <person name="Chen Z."/>
            <person name="Dunbar C."/>
            <person name="Freedman E."/>
            <person name="Gearin G."/>
            <person name="Goldberg J."/>
            <person name="Griggs A."/>
            <person name="Gujja S."/>
            <person name="Heiman D."/>
            <person name="Howarth C."/>
            <person name="Larson L."/>
            <person name="Lui A."/>
            <person name="MacDonald P.J.P."/>
            <person name="Montmayeur A."/>
            <person name="Murphy C."/>
            <person name="Neiman D."/>
            <person name="Pearson M."/>
            <person name="Priest M."/>
            <person name="Roberts A."/>
            <person name="Saif S."/>
            <person name="Shea T."/>
            <person name="Shenoy N."/>
            <person name="Sisk P."/>
            <person name="Stolte C."/>
            <person name="Sykes S."/>
            <person name="Wortman J."/>
            <person name="Nusbaum C."/>
            <person name="Birren B."/>
        </authorList>
    </citation>
    <scope>NUCLEOTIDE SEQUENCE [LARGE SCALE GENOMIC DNA]</scope>
    <source>
        <strain evidence="2">54006</strain>
    </source>
</reference>
<dbReference type="EMBL" id="JH658286">
    <property type="protein sequence ID" value="EXL98647.1"/>
    <property type="molecule type" value="Genomic_DNA"/>
</dbReference>
<feature type="region of interest" description="Disordered" evidence="1">
    <location>
        <begin position="1"/>
        <end position="64"/>
    </location>
</feature>
<dbReference type="VEuPathDB" id="FungiDB:FOIG_09394"/>
<dbReference type="GeneID" id="42034569"/>
<evidence type="ECO:0000256" key="1">
    <source>
        <dbReference type="SAM" id="MobiDB-lite"/>
    </source>
</evidence>
<name>X0JBT4_FUSO5</name>
<reference evidence="2" key="2">
    <citation type="submission" date="2012-05" db="EMBL/GenBank/DDBJ databases">
        <title>The Genome Annotation of Fusarium oxysporum II5.</title>
        <authorList>
            <consortium name="The Broad Institute Genomics Platform"/>
            <person name="Ma L.-J."/>
            <person name="Corby-Kistler H."/>
            <person name="Broz K."/>
            <person name="Gale L.R."/>
            <person name="Jonkers W."/>
            <person name="O'Donnell K."/>
            <person name="Ploetz R."/>
            <person name="Steinberg C."/>
            <person name="Schwartz D.C."/>
            <person name="VanEtten H."/>
            <person name="Zhou S."/>
            <person name="Young S.K."/>
            <person name="Zeng Q."/>
            <person name="Gargeya S."/>
            <person name="Fitzgerald M."/>
            <person name="Abouelleil A."/>
            <person name="Alvarado L."/>
            <person name="Chapman S.B."/>
            <person name="Gainer-Dewar J."/>
            <person name="Goldberg J."/>
            <person name="Griggs A."/>
            <person name="Gujja S."/>
            <person name="Hansen M."/>
            <person name="Howarth C."/>
            <person name="Imamovic A."/>
            <person name="Ireland A."/>
            <person name="Larimer J."/>
            <person name="McCowan C."/>
            <person name="Murphy C."/>
            <person name="Pearson M."/>
            <person name="Poon T.W."/>
            <person name="Priest M."/>
            <person name="Roberts A."/>
            <person name="Saif S."/>
            <person name="Shea T."/>
            <person name="Sykes S."/>
            <person name="Wortman J."/>
            <person name="Nusbaum C."/>
            <person name="Birren B."/>
        </authorList>
    </citation>
    <scope>NUCLEOTIDE SEQUENCE</scope>
    <source>
        <strain evidence="2">54006</strain>
    </source>
</reference>
<accession>X0JBT4</accession>
<evidence type="ECO:0000313" key="2">
    <source>
        <dbReference type="EMBL" id="EXL98647.1"/>
    </source>
</evidence>
<dbReference type="HOGENOM" id="CLU_176438_0_0_1"/>
<protein>
    <submittedName>
        <fullName evidence="2">Uncharacterized protein</fullName>
    </submittedName>
</protein>
<dbReference type="AlphaFoldDB" id="X0JBT4"/>
<organism evidence="2">
    <name type="scientific">Fusarium odoratissimum (strain NRRL 54006)</name>
    <dbReference type="NCBI Taxonomy" id="1089451"/>
    <lineage>
        <taxon>Eukaryota</taxon>
        <taxon>Fungi</taxon>
        <taxon>Dikarya</taxon>
        <taxon>Ascomycota</taxon>
        <taxon>Pezizomycotina</taxon>
        <taxon>Sordariomycetes</taxon>
        <taxon>Hypocreomycetidae</taxon>
        <taxon>Hypocreales</taxon>
        <taxon>Nectriaceae</taxon>
        <taxon>Fusarium</taxon>
        <taxon>Fusarium oxysporum species complex</taxon>
        <taxon>Fusarium oxysporum f. sp. cubense (strain race 4)</taxon>
    </lineage>
</organism>
<proteinExistence type="predicted"/>
<dbReference type="Proteomes" id="UP000030685">
    <property type="component" value="Unassembled WGS sequence"/>
</dbReference>